<keyword evidence="2" id="KW-0812">Transmembrane</keyword>
<proteinExistence type="predicted"/>
<name>A0A382IPW2_9ZZZZ</name>
<protein>
    <submittedName>
        <fullName evidence="3">Uncharacterized protein</fullName>
    </submittedName>
</protein>
<sequence length="291" mass="34126">MADKDDNKYYDPNNIKLVKIFSKFTSEYREKTKKERERQKKEAKHARDDIKGLNDSINKTTEKLEKIEDDRRRLEKEIEAKNAEMAKMGNFSEEFKDAKQDRQKLLDAQERNKNESLRMEEASLDLEKNKVKRDRAQELITEENKREQKWHSRALLKGLGKLEGALTNSFKKVGKAGWIGFKAALLATGILLLLRFLESKKWIEIKNWLKKEGKEIFDTLTTALGAMWTYFAGPDSIFKRLSKIMKSINEIFNPKKDVVAGREMPEADTPWWDFSGTWDRIKNAWNTLDEN</sequence>
<dbReference type="EMBL" id="UINC01068882">
    <property type="protein sequence ID" value="SVC01834.1"/>
    <property type="molecule type" value="Genomic_DNA"/>
</dbReference>
<reference evidence="3" key="1">
    <citation type="submission" date="2018-05" db="EMBL/GenBank/DDBJ databases">
        <authorList>
            <person name="Lanie J.A."/>
            <person name="Ng W.-L."/>
            <person name="Kazmierczak K.M."/>
            <person name="Andrzejewski T.M."/>
            <person name="Davidsen T.M."/>
            <person name="Wayne K.J."/>
            <person name="Tettelin H."/>
            <person name="Glass J.I."/>
            <person name="Rusch D."/>
            <person name="Podicherti R."/>
            <person name="Tsui H.-C.T."/>
            <person name="Winkler M.E."/>
        </authorList>
    </citation>
    <scope>NUCLEOTIDE SEQUENCE</scope>
</reference>
<dbReference type="AlphaFoldDB" id="A0A382IPW2"/>
<feature type="transmembrane region" description="Helical" evidence="2">
    <location>
        <begin position="176"/>
        <end position="197"/>
    </location>
</feature>
<keyword evidence="2" id="KW-1133">Transmembrane helix</keyword>
<feature type="region of interest" description="Disordered" evidence="1">
    <location>
        <begin position="29"/>
        <end position="57"/>
    </location>
</feature>
<organism evidence="3">
    <name type="scientific">marine metagenome</name>
    <dbReference type="NCBI Taxonomy" id="408172"/>
    <lineage>
        <taxon>unclassified sequences</taxon>
        <taxon>metagenomes</taxon>
        <taxon>ecological metagenomes</taxon>
    </lineage>
</organism>
<gene>
    <name evidence="3" type="ORF">METZ01_LOCUS254688</name>
</gene>
<keyword evidence="2" id="KW-0472">Membrane</keyword>
<feature type="non-terminal residue" evidence="3">
    <location>
        <position position="291"/>
    </location>
</feature>
<accession>A0A382IPW2</accession>
<evidence type="ECO:0000256" key="1">
    <source>
        <dbReference type="SAM" id="MobiDB-lite"/>
    </source>
</evidence>
<feature type="compositionally biased region" description="Basic and acidic residues" evidence="1">
    <location>
        <begin position="29"/>
        <end position="52"/>
    </location>
</feature>
<evidence type="ECO:0000256" key="2">
    <source>
        <dbReference type="SAM" id="Phobius"/>
    </source>
</evidence>
<evidence type="ECO:0000313" key="3">
    <source>
        <dbReference type="EMBL" id="SVC01834.1"/>
    </source>
</evidence>